<gene>
    <name evidence="12" type="ORF">COCSUDRAFT_67208</name>
</gene>
<proteinExistence type="predicted"/>
<keyword evidence="6 8" id="KW-0472">Membrane</keyword>
<dbReference type="KEGG" id="csl:COCSUDRAFT_67208"/>
<feature type="transmembrane region" description="Helical" evidence="8">
    <location>
        <begin position="48"/>
        <end position="73"/>
    </location>
</feature>
<dbReference type="STRING" id="574566.I0YQS1"/>
<dbReference type="GO" id="GO:0005524">
    <property type="term" value="F:ATP binding"/>
    <property type="evidence" value="ECO:0007669"/>
    <property type="project" value="UniProtKB-KW"/>
</dbReference>
<feature type="compositionally biased region" description="Basic and acidic residues" evidence="7">
    <location>
        <begin position="552"/>
        <end position="578"/>
    </location>
</feature>
<evidence type="ECO:0000256" key="1">
    <source>
        <dbReference type="ARBA" id="ARBA00004141"/>
    </source>
</evidence>
<dbReference type="PANTHER" id="PTHR43394:SF19">
    <property type="entry name" value="ABC TRANSPORTER B FAMILY"/>
    <property type="match status" value="1"/>
</dbReference>
<keyword evidence="12" id="KW-0378">Hydrolase</keyword>
<dbReference type="OrthoDB" id="6500128at2759"/>
<organism evidence="12 13">
    <name type="scientific">Coccomyxa subellipsoidea (strain C-169)</name>
    <name type="common">Green microalga</name>
    <dbReference type="NCBI Taxonomy" id="574566"/>
    <lineage>
        <taxon>Eukaryota</taxon>
        <taxon>Viridiplantae</taxon>
        <taxon>Chlorophyta</taxon>
        <taxon>core chlorophytes</taxon>
        <taxon>Trebouxiophyceae</taxon>
        <taxon>Trebouxiophyceae incertae sedis</taxon>
        <taxon>Coccomyxaceae</taxon>
        <taxon>Coccomyxa</taxon>
        <taxon>Coccomyxa subellipsoidea</taxon>
    </lineage>
</organism>
<feature type="compositionally biased region" description="Polar residues" evidence="7">
    <location>
        <begin position="541"/>
        <end position="551"/>
    </location>
</feature>
<feature type="region of interest" description="Disordered" evidence="7">
    <location>
        <begin position="541"/>
        <end position="676"/>
    </location>
</feature>
<protein>
    <submittedName>
        <fullName evidence="12">P-loop containing nucleoside triphosphate hydrolase protein</fullName>
    </submittedName>
</protein>
<dbReference type="InterPro" id="IPR003439">
    <property type="entry name" value="ABC_transporter-like_ATP-bd"/>
</dbReference>
<feature type="chain" id="PRO_5003636561" evidence="9">
    <location>
        <begin position="22"/>
        <end position="694"/>
    </location>
</feature>
<dbReference type="InterPro" id="IPR003593">
    <property type="entry name" value="AAA+_ATPase"/>
</dbReference>
<comment type="subcellular location">
    <subcellularLocation>
        <location evidence="1">Membrane</location>
        <topology evidence="1">Multi-pass membrane protein</topology>
    </subcellularLocation>
</comment>
<evidence type="ECO:0000256" key="2">
    <source>
        <dbReference type="ARBA" id="ARBA00022692"/>
    </source>
</evidence>
<reference evidence="12 13" key="1">
    <citation type="journal article" date="2012" name="Genome Biol.">
        <title>The genome of the polar eukaryotic microalga coccomyxa subellipsoidea reveals traits of cold adaptation.</title>
        <authorList>
            <person name="Blanc G."/>
            <person name="Agarkova I."/>
            <person name="Grimwood J."/>
            <person name="Kuo A."/>
            <person name="Brueggeman A."/>
            <person name="Dunigan D."/>
            <person name="Gurnon J."/>
            <person name="Ladunga I."/>
            <person name="Lindquist E."/>
            <person name="Lucas S."/>
            <person name="Pangilinan J."/>
            <person name="Proschold T."/>
            <person name="Salamov A."/>
            <person name="Schmutz J."/>
            <person name="Weeks D."/>
            <person name="Yamada T."/>
            <person name="Claverie J.M."/>
            <person name="Grigoriev I."/>
            <person name="Van Etten J."/>
            <person name="Lomsadze A."/>
            <person name="Borodovsky M."/>
        </authorList>
    </citation>
    <scope>NUCLEOTIDE SEQUENCE [LARGE SCALE GENOMIC DNA]</scope>
    <source>
        <strain evidence="12 13">C-169</strain>
    </source>
</reference>
<keyword evidence="9" id="KW-0732">Signal</keyword>
<dbReference type="InterPro" id="IPR011527">
    <property type="entry name" value="ABC1_TM_dom"/>
</dbReference>
<dbReference type="InterPro" id="IPR039421">
    <property type="entry name" value="Type_1_exporter"/>
</dbReference>
<evidence type="ECO:0000259" key="11">
    <source>
        <dbReference type="PROSITE" id="PS50929"/>
    </source>
</evidence>
<dbReference type="Pfam" id="PF00664">
    <property type="entry name" value="ABC_membrane"/>
    <property type="match status" value="1"/>
</dbReference>
<dbReference type="Pfam" id="PF00005">
    <property type="entry name" value="ABC_tran"/>
    <property type="match status" value="1"/>
</dbReference>
<evidence type="ECO:0000256" key="5">
    <source>
        <dbReference type="ARBA" id="ARBA00022989"/>
    </source>
</evidence>
<evidence type="ECO:0000259" key="10">
    <source>
        <dbReference type="PROSITE" id="PS50893"/>
    </source>
</evidence>
<dbReference type="Gene3D" id="3.40.50.300">
    <property type="entry name" value="P-loop containing nucleotide triphosphate hydrolases"/>
    <property type="match status" value="2"/>
</dbReference>
<name>I0YQS1_COCSC</name>
<dbReference type="Gene3D" id="1.20.1560.10">
    <property type="entry name" value="ABC transporter type 1, transmembrane domain"/>
    <property type="match status" value="2"/>
</dbReference>
<dbReference type="EMBL" id="AGSI01000014">
    <property type="protein sequence ID" value="EIE20740.1"/>
    <property type="molecule type" value="Genomic_DNA"/>
</dbReference>
<keyword evidence="13" id="KW-1185">Reference proteome</keyword>
<feature type="transmembrane region" description="Helical" evidence="8">
    <location>
        <begin position="148"/>
        <end position="168"/>
    </location>
</feature>
<evidence type="ECO:0000256" key="8">
    <source>
        <dbReference type="SAM" id="Phobius"/>
    </source>
</evidence>
<dbReference type="PROSITE" id="PS50929">
    <property type="entry name" value="ABC_TM1F"/>
    <property type="match status" value="1"/>
</dbReference>
<dbReference type="GO" id="GO:0016020">
    <property type="term" value="C:membrane"/>
    <property type="evidence" value="ECO:0007669"/>
    <property type="project" value="UniProtKB-SubCell"/>
</dbReference>
<dbReference type="Proteomes" id="UP000007264">
    <property type="component" value="Unassembled WGS sequence"/>
</dbReference>
<evidence type="ECO:0000313" key="12">
    <source>
        <dbReference type="EMBL" id="EIE20740.1"/>
    </source>
</evidence>
<comment type="caution">
    <text evidence="12">The sequence shown here is derived from an EMBL/GenBank/DDBJ whole genome shotgun (WGS) entry which is preliminary data.</text>
</comment>
<evidence type="ECO:0000256" key="9">
    <source>
        <dbReference type="SAM" id="SignalP"/>
    </source>
</evidence>
<feature type="domain" description="ABC transmembrane type-1" evidence="11">
    <location>
        <begin position="9"/>
        <end position="295"/>
    </location>
</feature>
<dbReference type="InterPro" id="IPR027417">
    <property type="entry name" value="P-loop_NTPase"/>
</dbReference>
<evidence type="ECO:0000256" key="7">
    <source>
        <dbReference type="SAM" id="MobiDB-lite"/>
    </source>
</evidence>
<dbReference type="eggNOG" id="KOG0058">
    <property type="taxonomic scope" value="Eukaryota"/>
</dbReference>
<dbReference type="SUPFAM" id="SSF90123">
    <property type="entry name" value="ABC transporter transmembrane region"/>
    <property type="match status" value="1"/>
</dbReference>
<dbReference type="RefSeq" id="XP_005645284.1">
    <property type="nucleotide sequence ID" value="XM_005645227.1"/>
</dbReference>
<feature type="signal peptide" evidence="9">
    <location>
        <begin position="1"/>
        <end position="21"/>
    </location>
</feature>
<evidence type="ECO:0000256" key="4">
    <source>
        <dbReference type="ARBA" id="ARBA00022840"/>
    </source>
</evidence>
<dbReference type="GO" id="GO:0015421">
    <property type="term" value="F:ABC-type oligopeptide transporter activity"/>
    <property type="evidence" value="ECO:0007669"/>
    <property type="project" value="TreeGrafter"/>
</dbReference>
<keyword evidence="4" id="KW-0067">ATP-binding</keyword>
<evidence type="ECO:0000256" key="6">
    <source>
        <dbReference type="ARBA" id="ARBA00023136"/>
    </source>
</evidence>
<evidence type="ECO:0000256" key="3">
    <source>
        <dbReference type="ARBA" id="ARBA00022741"/>
    </source>
</evidence>
<accession>I0YQS1</accession>
<dbReference type="AlphaFoldDB" id="I0YQS1"/>
<keyword evidence="2 8" id="KW-0812">Transmembrane</keyword>
<evidence type="ECO:0000313" key="13">
    <source>
        <dbReference type="Proteomes" id="UP000007264"/>
    </source>
</evidence>
<dbReference type="GeneID" id="17038719"/>
<feature type="domain" description="ABC transporter" evidence="10">
    <location>
        <begin position="328"/>
        <end position="539"/>
    </location>
</feature>
<dbReference type="SUPFAM" id="SSF52540">
    <property type="entry name" value="P-loop containing nucleoside triphosphate hydrolases"/>
    <property type="match status" value="1"/>
</dbReference>
<dbReference type="PANTHER" id="PTHR43394">
    <property type="entry name" value="ATP-DEPENDENT PERMEASE MDL1, MITOCHONDRIAL"/>
    <property type="match status" value="1"/>
</dbReference>
<dbReference type="PROSITE" id="PS00211">
    <property type="entry name" value="ABC_TRANSPORTER_1"/>
    <property type="match status" value="1"/>
</dbReference>
<keyword evidence="5 8" id="KW-1133">Transmembrane helix</keyword>
<keyword evidence="3" id="KW-0547">Nucleotide-binding</keyword>
<dbReference type="InterPro" id="IPR017871">
    <property type="entry name" value="ABC_transporter-like_CS"/>
</dbReference>
<dbReference type="InterPro" id="IPR036640">
    <property type="entry name" value="ABC1_TM_sf"/>
</dbReference>
<dbReference type="GO" id="GO:0016887">
    <property type="term" value="F:ATP hydrolysis activity"/>
    <property type="evidence" value="ECO:0007669"/>
    <property type="project" value="InterPro"/>
</dbReference>
<dbReference type="SMART" id="SM00382">
    <property type="entry name" value="AAA"/>
    <property type="match status" value="1"/>
</dbReference>
<sequence>MEVNGLMLAAALFCMAVAALSELAIPHFTTATIFSVTESGSSAKFYQNVRMLAVLSVMYGLFAGLRGFLISLLNTDLIQNLRSELFGTLIRQPVEFFDSAEVGVLTSRIGADCQAVVRCLSTNLNVALRNGLQCIGGAVYLWMLSKELALTCCSVTVLLWAVALRYGGFTRKAQRAYQDGLAETNQVAEEVLLLARAVRTFGTEEKETGRYRRCLAMLRRISIRQATAYLFYLVTNASLFNLTKARSAVLSLMVGGSMALAGRISPEQLTTFVLYVEFVTAASLSVCDQWGGIMESIGASERVMDYLDRGTAPQLSSGRTLPSFSGRVEVKDLWYAYATRPKSPALRGVTLALKPGELLALVGLSGSGKSTLVSLLERHYDPTKGQVLADGVDIKELDANWFRSQLGVVSQQPALFADTVAANITYGLEGKVTRVTDNLLSGGQKQRIALARALIRKPKVLILDEATSALDAESEAAVQEALDRAMRTAGRSVLVIAHRLSTVRSADNIVVMEQGRIVEEGTHEELVMEGGTYASLVARQSGQPASASLQSKSDDSVSRATEQQRRQLEMEREREREGVAASSNGKAASRDTSEVPEGETASNVVALRHGSSDDSLDETQLLEECYPDTPEPARGKNKRSKEVRQHQSRQRIAHPGKFSSYENGNIGKARATGDRLSSFRVAVSRHAFPGASCR</sequence>
<dbReference type="CDD" id="cd18572">
    <property type="entry name" value="ABC_6TM_TAP"/>
    <property type="match status" value="1"/>
</dbReference>
<dbReference type="PROSITE" id="PS50893">
    <property type="entry name" value="ABC_TRANSPORTER_2"/>
    <property type="match status" value="1"/>
</dbReference>